<feature type="compositionally biased region" description="Acidic residues" evidence="7">
    <location>
        <begin position="71"/>
        <end position="86"/>
    </location>
</feature>
<evidence type="ECO:0000256" key="7">
    <source>
        <dbReference type="SAM" id="MobiDB-lite"/>
    </source>
</evidence>
<comment type="similarity">
    <text evidence="2">Belongs to the CENP-C/MIF2 family.</text>
</comment>
<feature type="compositionally biased region" description="Acidic residues" evidence="7">
    <location>
        <begin position="537"/>
        <end position="548"/>
    </location>
</feature>
<dbReference type="PANTHER" id="PTHR16684">
    <property type="entry name" value="CENTROMERE PROTEIN C"/>
    <property type="match status" value="1"/>
</dbReference>
<feature type="region of interest" description="Disordered" evidence="7">
    <location>
        <begin position="1"/>
        <end position="465"/>
    </location>
</feature>
<dbReference type="STRING" id="155417.A0A4Q4TJ96"/>
<dbReference type="GO" id="GO:0000776">
    <property type="term" value="C:kinetochore"/>
    <property type="evidence" value="ECO:0007669"/>
    <property type="project" value="InterPro"/>
</dbReference>
<evidence type="ECO:0000256" key="2">
    <source>
        <dbReference type="ARBA" id="ARBA00010291"/>
    </source>
</evidence>
<dbReference type="CDD" id="cd06993">
    <property type="entry name" value="cupin_CENP-C_C"/>
    <property type="match status" value="1"/>
</dbReference>
<feature type="compositionally biased region" description="Polar residues" evidence="7">
    <location>
        <begin position="1"/>
        <end position="19"/>
    </location>
</feature>
<comment type="subcellular location">
    <subcellularLocation>
        <location evidence="1">Nucleus</location>
    </subcellularLocation>
</comment>
<dbReference type="PANTHER" id="PTHR16684:SF11">
    <property type="entry name" value="CENTROMERE PROTEIN C"/>
    <property type="match status" value="1"/>
</dbReference>
<dbReference type="Proteomes" id="UP000293360">
    <property type="component" value="Unassembled WGS sequence"/>
</dbReference>
<feature type="compositionally biased region" description="Basic residues" evidence="7">
    <location>
        <begin position="516"/>
        <end position="527"/>
    </location>
</feature>
<feature type="compositionally biased region" description="Low complexity" evidence="7">
    <location>
        <begin position="102"/>
        <end position="111"/>
    </location>
</feature>
<dbReference type="OrthoDB" id="4505556at2759"/>
<feature type="compositionally biased region" description="Basic and acidic residues" evidence="7">
    <location>
        <begin position="451"/>
        <end position="461"/>
    </location>
</feature>
<dbReference type="Pfam" id="PF11699">
    <property type="entry name" value="CENP-C_C"/>
    <property type="match status" value="1"/>
</dbReference>
<feature type="region of interest" description="Disordered" evidence="7">
    <location>
        <begin position="508"/>
        <end position="550"/>
    </location>
</feature>
<feature type="domain" description="Mif2/CENP-C cupin" evidence="8">
    <location>
        <begin position="599"/>
        <end position="684"/>
    </location>
</feature>
<accession>A0A4Q4TJ96</accession>
<dbReference type="GO" id="GO:0019237">
    <property type="term" value="F:centromeric DNA binding"/>
    <property type="evidence" value="ECO:0007669"/>
    <property type="project" value="InterPro"/>
</dbReference>
<evidence type="ECO:0000259" key="9">
    <source>
        <dbReference type="Pfam" id="PF15624"/>
    </source>
</evidence>
<dbReference type="Gene3D" id="3.80.10.10">
    <property type="entry name" value="Ribonuclease Inhibitor"/>
    <property type="match status" value="1"/>
</dbReference>
<protein>
    <recommendedName>
        <fullName evidence="6">CENP-C homolog</fullName>
    </recommendedName>
</protein>
<dbReference type="SUPFAM" id="SSF52047">
    <property type="entry name" value="RNI-like"/>
    <property type="match status" value="1"/>
</dbReference>
<dbReference type="InterPro" id="IPR028386">
    <property type="entry name" value="CENP-C/Mif2/cnp3"/>
</dbReference>
<keyword evidence="3" id="KW-0238">DNA-binding</keyword>
<evidence type="ECO:0000256" key="4">
    <source>
        <dbReference type="ARBA" id="ARBA00023242"/>
    </source>
</evidence>
<feature type="compositionally biased region" description="Low complexity" evidence="7">
    <location>
        <begin position="360"/>
        <end position="376"/>
    </location>
</feature>
<feature type="compositionally biased region" description="Acidic residues" evidence="7">
    <location>
        <begin position="211"/>
        <end position="220"/>
    </location>
</feature>
<keyword evidence="11" id="KW-1185">Reference proteome</keyword>
<dbReference type="InterPro" id="IPR028929">
    <property type="entry name" value="Mif2_N"/>
</dbReference>
<feature type="compositionally biased region" description="Acidic residues" evidence="7">
    <location>
        <begin position="335"/>
        <end position="346"/>
    </location>
</feature>
<evidence type="ECO:0000256" key="3">
    <source>
        <dbReference type="ARBA" id="ARBA00023125"/>
    </source>
</evidence>
<dbReference type="Gene3D" id="2.60.120.10">
    <property type="entry name" value="Jelly Rolls"/>
    <property type="match status" value="1"/>
</dbReference>
<reference evidence="10 11" key="1">
    <citation type="submission" date="2018-06" db="EMBL/GenBank/DDBJ databases">
        <title>Complete Genomes of Monosporascus.</title>
        <authorList>
            <person name="Robinson A.J."/>
            <person name="Natvig D.O."/>
        </authorList>
    </citation>
    <scope>NUCLEOTIDE SEQUENCE [LARGE SCALE GENOMIC DNA]</scope>
    <source>
        <strain evidence="10 11">CBS 110550</strain>
    </source>
</reference>
<feature type="compositionally biased region" description="Polar residues" evidence="7">
    <location>
        <begin position="175"/>
        <end position="185"/>
    </location>
</feature>
<dbReference type="InterPro" id="IPR025974">
    <property type="entry name" value="Mif2/CENP-C_cupin"/>
</dbReference>
<dbReference type="GO" id="GO:0051455">
    <property type="term" value="P:spindle attachment to meiosis I kinetochore"/>
    <property type="evidence" value="ECO:0007669"/>
    <property type="project" value="TreeGrafter"/>
</dbReference>
<dbReference type="SUPFAM" id="SSF51182">
    <property type="entry name" value="RmlC-like cupins"/>
    <property type="match status" value="1"/>
</dbReference>
<dbReference type="EMBL" id="QJNU01000121">
    <property type="protein sequence ID" value="RYP06648.1"/>
    <property type="molecule type" value="Genomic_DNA"/>
</dbReference>
<dbReference type="GO" id="GO:0051382">
    <property type="term" value="P:kinetochore assembly"/>
    <property type="evidence" value="ECO:0007669"/>
    <property type="project" value="InterPro"/>
</dbReference>
<feature type="compositionally biased region" description="Acidic residues" evidence="7">
    <location>
        <begin position="242"/>
        <end position="265"/>
    </location>
</feature>
<evidence type="ECO:0000259" key="8">
    <source>
        <dbReference type="Pfam" id="PF11699"/>
    </source>
</evidence>
<gene>
    <name evidence="10" type="ORF">DL764_003032</name>
</gene>
<feature type="domain" description="Mif2 N-terminal" evidence="9">
    <location>
        <begin position="21"/>
        <end position="155"/>
    </location>
</feature>
<evidence type="ECO:0000313" key="11">
    <source>
        <dbReference type="Proteomes" id="UP000293360"/>
    </source>
</evidence>
<feature type="compositionally biased region" description="Low complexity" evidence="7">
    <location>
        <begin position="310"/>
        <end position="321"/>
    </location>
</feature>
<feature type="compositionally biased region" description="Basic and acidic residues" evidence="7">
    <location>
        <begin position="377"/>
        <end position="411"/>
    </location>
</feature>
<keyword evidence="4" id="KW-0539">Nucleus</keyword>
<dbReference type="InterPro" id="IPR011051">
    <property type="entry name" value="RmlC_Cupin_sf"/>
</dbReference>
<dbReference type="FunFam" id="2.60.120.10:FF:000033">
    <property type="entry name" value="Centromere protein C 1"/>
    <property type="match status" value="1"/>
</dbReference>
<proteinExistence type="inferred from homology"/>
<evidence type="ECO:0000256" key="5">
    <source>
        <dbReference type="ARBA" id="ARBA00057947"/>
    </source>
</evidence>
<evidence type="ECO:0000256" key="1">
    <source>
        <dbReference type="ARBA" id="ARBA00004123"/>
    </source>
</evidence>
<organism evidence="10 11">
    <name type="scientific">Monosporascus ibericus</name>
    <dbReference type="NCBI Taxonomy" id="155417"/>
    <lineage>
        <taxon>Eukaryota</taxon>
        <taxon>Fungi</taxon>
        <taxon>Dikarya</taxon>
        <taxon>Ascomycota</taxon>
        <taxon>Pezizomycotina</taxon>
        <taxon>Sordariomycetes</taxon>
        <taxon>Xylariomycetidae</taxon>
        <taxon>Xylariales</taxon>
        <taxon>Xylariales incertae sedis</taxon>
        <taxon>Monosporascus</taxon>
    </lineage>
</organism>
<feature type="compositionally biased region" description="Basic and acidic residues" evidence="7">
    <location>
        <begin position="347"/>
        <end position="359"/>
    </location>
</feature>
<dbReference type="InterPro" id="IPR032675">
    <property type="entry name" value="LRR_dom_sf"/>
</dbReference>
<name>A0A4Q4TJ96_9PEZI</name>
<comment type="function">
    <text evidence="5">Component of the kinetochore, a multiprotein complex that assembles on centromeric DNA and attaches chromosomes to spindle microtubules, mediating chromosome segregation and sister chromatid segregation during meiosis and mitosis. Component of the inner kinetochore constitutive centromere-associated network (CCAN), which serves as a structural platform for outer kinetochore assembly.</text>
</comment>
<dbReference type="GO" id="GO:0051315">
    <property type="term" value="P:attachment of mitotic spindle microtubules to kinetochore"/>
    <property type="evidence" value="ECO:0007669"/>
    <property type="project" value="TreeGrafter"/>
</dbReference>
<evidence type="ECO:0000256" key="6">
    <source>
        <dbReference type="ARBA" id="ARBA00075033"/>
    </source>
</evidence>
<dbReference type="InterPro" id="IPR014710">
    <property type="entry name" value="RmlC-like_jellyroll"/>
</dbReference>
<evidence type="ECO:0000313" key="10">
    <source>
        <dbReference type="EMBL" id="RYP06648.1"/>
    </source>
</evidence>
<dbReference type="Pfam" id="PF15624">
    <property type="entry name" value="Mif2_N"/>
    <property type="match status" value="1"/>
</dbReference>
<comment type="caution">
    <text evidence="10">The sequence shown here is derived from an EMBL/GenBank/DDBJ whole genome shotgun (WGS) entry which is preliminary data.</text>
</comment>
<sequence length="1435" mass="160286">MAPSRSSQAQRRVTQSQTEHVYELGKVGRKTGITLPDNGIRDEYGMEDPNIFSSPEKETNGANGHGRGAPEEEDEDEQDMELDDGSEMGPATTRKLQERPSRPSLPRARSPIKTVLHSPARHNPHLAHTSSPSRGSIVEAPGHNPAKPVKRKLDFSKSGKSQTKAIANGRPKANGATSTNAQLTNGHAHHSEGSDDDDEAVLRGRRNQREEEQDEEEGYEESMQVLDMGDDDVDLPGHDEMTPEPDEEAPSEQVEEEEEEEEEEAQPQPAKRRGRKPKQAPVEAKQAQAPATEVDDEPVKKKRGRPARTAPQEEPQASSSSPKRRRTGRSSLSNVEEEPAEEEAVEEREPKRQRTEKPSSKAASAASKAKPATAAKPEAKRAEKPEAKRAEKPEAKRAEKPEAKRAEKPEAKPAAQKGKPGRKRKSSGVGVASPAVQRGPPLPKARGLVSLRREGADEIRTTRSGRLSVKPLEFWKGERYEFDDEQEEVYGDKRSHFVFNKVKGVVRAEEPEPQPKAKRGRLGRRSGRPKDRRSVAEDSDEEPDDWENDPGRIVGECIYWYPEYEANPPEDEDRVEVVEEELAISSNAINLKDIKDATFKFAKTLTLPFFGAGVVDLPPGSEKRPKNSRKMQMVFFVYTGSVTVTIAEATTFRISKGGMWFVPRGNHYEIKNEGNKTARLFFAQGCELLVQPENQESQQQQQQAAAASIKQPLKSHVSPISPASTFTTLYQPGISSARRPVEMLLLPPELYDAITILVEGPRPFDDRYTLRQDEKYDDRPREARKRLSILRLVNRPFCQSASIRLFRCIRATVSGSSVSTDRWPLARLRELCASPSCAPLVRRLEVGYHYFDHPGPDEWEPGSRYQLYAEDAARLLPVCLAALPNLEVLDVRGPSFPSLNLGPASSAARSTSSLVEVPMRTFTDAVVSALRYIPLPRLAELNLRLAVTHEFGAFFPEHTTPCHIPVGDVMRRLRHLEISISDFTERDSRVTVRNDASLSALAGVHPNPDSAALPLRLVELAATAGNLESLSIRGSDILNLDALRLGDGVSLRHLGLTRVSASAETMLHILEQSRYSLRGVRLTHVELNAGTWRDVLAALATFPLLRYFSVDSGGYSRSGASGHLIAPLPVRGGSGYIRSAEQADHDALGALQRHVIRNRKGAGLLPYGRRDLRNGEQVIYPGGTQPSRAPPELRLVIYYFVFQGSRIEYDATRRPAFGATRHWTALATCKQIHDEGRTEYWRETRLHMGPRSGIADLAARLPDFARDRVRHIRRLDVSSPLSARDTPGCLARFAGLRTCELLVGPSARLAFDICEEVDDGPDYPRERVHSGVLMADARRFLQRRRLLPLDNECGGVAFLAQFNTTWKDHRPLFHPDPTYPETLCFVNLSTERFRCLSWRDPEEFKMDYRYRGTEDRIRFEEEQFAHLATLVKLRG</sequence>
<dbReference type="GO" id="GO:0005634">
    <property type="term" value="C:nucleus"/>
    <property type="evidence" value="ECO:0007669"/>
    <property type="project" value="UniProtKB-SubCell"/>
</dbReference>